<dbReference type="Proteomes" id="UP000032702">
    <property type="component" value="Unassembled WGS sequence"/>
</dbReference>
<gene>
    <name evidence="2" type="ORF">STIAU_5670</name>
</gene>
<reference evidence="2 3" key="1">
    <citation type="submission" date="2006-04" db="EMBL/GenBank/DDBJ databases">
        <authorList>
            <person name="Nierman W.C."/>
        </authorList>
    </citation>
    <scope>NUCLEOTIDE SEQUENCE [LARGE SCALE GENOMIC DNA]</scope>
    <source>
        <strain evidence="2 3">DW4/3-1</strain>
    </source>
</reference>
<dbReference type="InterPro" id="IPR036280">
    <property type="entry name" value="Multihaem_cyt_sf"/>
</dbReference>
<dbReference type="PROSITE" id="PS51257">
    <property type="entry name" value="PROKAR_LIPOPROTEIN"/>
    <property type="match status" value="1"/>
</dbReference>
<comment type="caution">
    <text evidence="2">The sequence shown here is derived from an EMBL/GenBank/DDBJ whole genome shotgun (WGS) entry which is preliminary data.</text>
</comment>
<dbReference type="PATRIC" id="fig|378806.16.peg.3606"/>
<name>Q08VX6_STIAD</name>
<sequence>MRGTTAPTAAKGTAPAMGGSTLGVLLVALLASAGCGGHEAMGEGLGDGFGTGFEETSSGSPEAWATGAQALSEGTAPRSSPQTALGVALEVEDGVAMPLRVRAGQTVYINQIDIRSSVAASKDEGLAGLVRMGDFAGLGWLGVKQVEQEFELLGSAEGYKRRRFYRNAAWMNLPSAFFVEPVDEYGRLTGLPIVLNAGQNDQRKDSDDFFVRRFRAIQWTYDCPALENCAGASNYLEEALLELRNARTQARQKTLALNSRTKALRLRWTLRPFSAYTIPVEQVAQPAYDYGFSMDVSPVTPPLKDGTYAPGTDIRFRLTLKDGSGKRLHPVGWLPAYNDVIFGENEAGIQYYRAFFDPTATYYRRKHRERMLIAQIMGPAQRIQPIRSIIDMEAFLAPETDVQTISTAARDGVYSQFRTFPPANQLFGGAFDPMHVGWAAPVSDTWSFQLPPNAEPGTYLVTVKGRRVYLGEDIPYSKTIEIQVGTQLKTQPVLTTGPCNTCHSEGGELNTVLHGNDNRAACAACHAPLGFELEGPVFVRVHFIHSRSERIGAPMAQCSKCHLTPESVRRTSKAACLSCHTSYPKSHEQQFGPITSMYVGGGRESFQQCTSTCHTTHPQSGL</sequence>
<dbReference type="EMBL" id="AAMD01000109">
    <property type="protein sequence ID" value="EAU64636.1"/>
    <property type="molecule type" value="Genomic_DNA"/>
</dbReference>
<proteinExistence type="predicted"/>
<dbReference type="SUPFAM" id="SSF48695">
    <property type="entry name" value="Multiheme cytochromes"/>
    <property type="match status" value="1"/>
</dbReference>
<protein>
    <submittedName>
        <fullName evidence="2">Uncharacterized protein</fullName>
    </submittedName>
</protein>
<evidence type="ECO:0000313" key="2">
    <source>
        <dbReference type="EMBL" id="EAU64636.1"/>
    </source>
</evidence>
<dbReference type="AlphaFoldDB" id="Q08VX6"/>
<evidence type="ECO:0000313" key="3">
    <source>
        <dbReference type="Proteomes" id="UP000032702"/>
    </source>
</evidence>
<organism evidence="2 3">
    <name type="scientific">Stigmatella aurantiaca (strain DW4/3-1)</name>
    <dbReference type="NCBI Taxonomy" id="378806"/>
    <lineage>
        <taxon>Bacteria</taxon>
        <taxon>Pseudomonadati</taxon>
        <taxon>Myxococcota</taxon>
        <taxon>Myxococcia</taxon>
        <taxon>Myxococcales</taxon>
        <taxon>Cystobacterineae</taxon>
        <taxon>Archangiaceae</taxon>
        <taxon>Stigmatella</taxon>
    </lineage>
</organism>
<accession>Q08VX6</accession>
<dbReference type="Gene3D" id="3.90.10.10">
    <property type="entry name" value="Cytochrome C3"/>
    <property type="match status" value="1"/>
</dbReference>
<dbReference type="RefSeq" id="WP_002616314.1">
    <property type="nucleotide sequence ID" value="NC_014623.1"/>
</dbReference>
<evidence type="ECO:0000256" key="1">
    <source>
        <dbReference type="SAM" id="MobiDB-lite"/>
    </source>
</evidence>
<dbReference type="CDD" id="cd08168">
    <property type="entry name" value="Cytochrom_C3"/>
    <property type="match status" value="1"/>
</dbReference>
<feature type="region of interest" description="Disordered" evidence="1">
    <location>
        <begin position="46"/>
        <end position="80"/>
    </location>
</feature>